<feature type="compositionally biased region" description="Gly residues" evidence="4">
    <location>
        <begin position="683"/>
        <end position="695"/>
    </location>
</feature>
<gene>
    <name evidence="6" type="ORF">KSP40_PGU010058</name>
</gene>
<keyword evidence="2 3" id="KW-0813">Transport</keyword>
<name>A0ABR2MS16_9ASPA</name>
<comment type="similarity">
    <text evidence="1 3">Belongs to the EXO70 family.</text>
</comment>
<evidence type="ECO:0000313" key="7">
    <source>
        <dbReference type="Proteomes" id="UP001412067"/>
    </source>
</evidence>
<proteinExistence type="inferred from homology"/>
<protein>
    <recommendedName>
        <fullName evidence="3">Exocyst subunit Exo70 family protein</fullName>
    </recommendedName>
</protein>
<keyword evidence="3" id="KW-0268">Exocytosis</keyword>
<dbReference type="InterPro" id="IPR046364">
    <property type="entry name" value="Exo70_C"/>
</dbReference>
<keyword evidence="7" id="KW-1185">Reference proteome</keyword>
<dbReference type="InterPro" id="IPR004140">
    <property type="entry name" value="Exo70"/>
</dbReference>
<dbReference type="Pfam" id="PF03081">
    <property type="entry name" value="Exo70_C"/>
    <property type="match status" value="1"/>
</dbReference>
<evidence type="ECO:0000256" key="1">
    <source>
        <dbReference type="ARBA" id="ARBA00006756"/>
    </source>
</evidence>
<dbReference type="InterPro" id="IPR016159">
    <property type="entry name" value="Cullin_repeat-like_dom_sf"/>
</dbReference>
<dbReference type="SUPFAM" id="SSF74788">
    <property type="entry name" value="Cullin repeat-like"/>
    <property type="match status" value="1"/>
</dbReference>
<feature type="region of interest" description="Disordered" evidence="4">
    <location>
        <begin position="683"/>
        <end position="734"/>
    </location>
</feature>
<dbReference type="Gene3D" id="1.20.1280.170">
    <property type="entry name" value="Exocyst complex component Exo70"/>
    <property type="match status" value="1"/>
</dbReference>
<evidence type="ECO:0000256" key="2">
    <source>
        <dbReference type="ARBA" id="ARBA00022448"/>
    </source>
</evidence>
<organism evidence="6 7">
    <name type="scientific">Platanthera guangdongensis</name>
    <dbReference type="NCBI Taxonomy" id="2320717"/>
    <lineage>
        <taxon>Eukaryota</taxon>
        <taxon>Viridiplantae</taxon>
        <taxon>Streptophyta</taxon>
        <taxon>Embryophyta</taxon>
        <taxon>Tracheophyta</taxon>
        <taxon>Spermatophyta</taxon>
        <taxon>Magnoliopsida</taxon>
        <taxon>Liliopsida</taxon>
        <taxon>Asparagales</taxon>
        <taxon>Orchidaceae</taxon>
        <taxon>Orchidoideae</taxon>
        <taxon>Orchideae</taxon>
        <taxon>Orchidinae</taxon>
        <taxon>Platanthera</taxon>
    </lineage>
</organism>
<feature type="domain" description="Exocyst complex subunit Exo70 C-terminal" evidence="5">
    <location>
        <begin position="326"/>
        <end position="661"/>
    </location>
</feature>
<evidence type="ECO:0000259" key="5">
    <source>
        <dbReference type="Pfam" id="PF03081"/>
    </source>
</evidence>
<dbReference type="Proteomes" id="UP001412067">
    <property type="component" value="Unassembled WGS sequence"/>
</dbReference>
<dbReference type="PANTHER" id="PTHR12542:SF90">
    <property type="entry name" value="EXOCYST COMPLEX COMPONENT EXO70I"/>
    <property type="match status" value="1"/>
</dbReference>
<comment type="function">
    <text evidence="3">Component of the exocyst complex.</text>
</comment>
<reference evidence="6 7" key="1">
    <citation type="journal article" date="2022" name="Nat. Plants">
        <title>Genomes of leafy and leafless Platanthera orchids illuminate the evolution of mycoheterotrophy.</title>
        <authorList>
            <person name="Li M.H."/>
            <person name="Liu K.W."/>
            <person name="Li Z."/>
            <person name="Lu H.C."/>
            <person name="Ye Q.L."/>
            <person name="Zhang D."/>
            <person name="Wang J.Y."/>
            <person name="Li Y.F."/>
            <person name="Zhong Z.M."/>
            <person name="Liu X."/>
            <person name="Yu X."/>
            <person name="Liu D.K."/>
            <person name="Tu X.D."/>
            <person name="Liu B."/>
            <person name="Hao Y."/>
            <person name="Liao X.Y."/>
            <person name="Jiang Y.T."/>
            <person name="Sun W.H."/>
            <person name="Chen J."/>
            <person name="Chen Y.Q."/>
            <person name="Ai Y."/>
            <person name="Zhai J.W."/>
            <person name="Wu S.S."/>
            <person name="Zhou Z."/>
            <person name="Hsiao Y.Y."/>
            <person name="Wu W.L."/>
            <person name="Chen Y.Y."/>
            <person name="Lin Y.F."/>
            <person name="Hsu J.L."/>
            <person name="Li C.Y."/>
            <person name="Wang Z.W."/>
            <person name="Zhao X."/>
            <person name="Zhong W.Y."/>
            <person name="Ma X.K."/>
            <person name="Ma L."/>
            <person name="Huang J."/>
            <person name="Chen G.Z."/>
            <person name="Huang M.Z."/>
            <person name="Huang L."/>
            <person name="Peng D.H."/>
            <person name="Luo Y.B."/>
            <person name="Zou S.Q."/>
            <person name="Chen S.P."/>
            <person name="Lan S."/>
            <person name="Tsai W.C."/>
            <person name="Van de Peer Y."/>
            <person name="Liu Z.J."/>
        </authorList>
    </citation>
    <scope>NUCLEOTIDE SEQUENCE [LARGE SCALE GENOMIC DNA]</scope>
    <source>
        <strain evidence="6">Lor288</strain>
    </source>
</reference>
<keyword evidence="3" id="KW-0653">Protein transport</keyword>
<evidence type="ECO:0000313" key="6">
    <source>
        <dbReference type="EMBL" id="KAK8966989.1"/>
    </source>
</evidence>
<evidence type="ECO:0000256" key="4">
    <source>
        <dbReference type="SAM" id="MobiDB-lite"/>
    </source>
</evidence>
<sequence>MALYSSSNIAGAGAGDEEDSIMSNILASHSALSSIMRSSAAAAHSIASIDGRLSCQQEYLSGIAAAVAPLHSQALANKSLHTRINQAVSPSISFLRAFSRGKRLERRLLLLTSADDVGGGGDQSDHVLSYVDCVSRLSTAVASVSAECEPAIQRLQDAVEYLGRTKATNKLKLRRLREAAAALRAVCKEEVGQMRYEGPLDEALLRLQDEYEEMLRQLRHPDVGEITGEGGGDKEQHVENRLEQGMDGPDCPTLGSAEEIEVLRRIFETLASNDCLDICIDIFVKVRYRQVAKALMRLNPEYLKTHEPEDIDRIEWESLESSISLWIRHLRVAVHTVLAAEKHLSRAVLSSAMDGAVWPECFAQISDRITAVFFRFGEGVALSSPEPQKLFRLLEMSSAALRLRPALSVLFDDAAPDISDRFRELQKLLVHAASRAFAALEQIPENSLPPPDATVPGVVRYVVNYLKCLAGENYAPAMTHVLRTESLWKAGYLSRPEPDETLLRESLARVLDALCGNLEGKRGKYRDRVAAQLFAMNAYWYVYMRTRGTELARLVGEEELRGKYKAAAEEAAYAYQQEAWGSVLKVVKTDGGLMSEQKGAVARGKLEVFVREVEESLRRHRTAGYRIPDRDLREQIKESVKEMLVPAYEAFLRACSAALQGRTFLTPEALRESIGRLFESAGGGSVSRRGVGGGMPAEEAESPGGQRLKGSGRRPRAEATRVGEGVDRGNSPDY</sequence>
<evidence type="ECO:0000256" key="3">
    <source>
        <dbReference type="RuleBase" id="RU365026"/>
    </source>
</evidence>
<dbReference type="EMBL" id="JBBWWR010000005">
    <property type="protein sequence ID" value="KAK8966989.1"/>
    <property type="molecule type" value="Genomic_DNA"/>
</dbReference>
<dbReference type="PANTHER" id="PTHR12542">
    <property type="entry name" value="EXOCYST COMPLEX PROTEIN EXO70"/>
    <property type="match status" value="1"/>
</dbReference>
<feature type="compositionally biased region" description="Basic and acidic residues" evidence="4">
    <location>
        <begin position="715"/>
        <end position="727"/>
    </location>
</feature>
<comment type="caution">
    <text evidence="6">The sequence shown here is derived from an EMBL/GenBank/DDBJ whole genome shotgun (WGS) entry which is preliminary data.</text>
</comment>
<accession>A0ABR2MS16</accession>